<evidence type="ECO:0000313" key="2">
    <source>
        <dbReference type="EMBL" id="EDW40773.1"/>
    </source>
</evidence>
<evidence type="ECO:0000256" key="1">
    <source>
        <dbReference type="SAM" id="SignalP"/>
    </source>
</evidence>
<evidence type="ECO:0000313" key="3">
    <source>
        <dbReference type="Proteomes" id="UP000001292"/>
    </source>
</evidence>
<feature type="signal peptide" evidence="1">
    <location>
        <begin position="1"/>
        <end position="20"/>
    </location>
</feature>
<keyword evidence="1" id="KW-0732">Signal</keyword>
<dbReference type="Proteomes" id="UP000001292">
    <property type="component" value="Unassembled WGS sequence"/>
</dbReference>
<feature type="chain" id="PRO_5002805438" evidence="1">
    <location>
        <begin position="21"/>
        <end position="118"/>
    </location>
</feature>
<gene>
    <name evidence="2" type="primary">Dsec\GM25096</name>
    <name evidence="2" type="ORF">Dsec_GM25096</name>
</gene>
<name>B4HK37_DROSE</name>
<organism evidence="3">
    <name type="scientific">Drosophila sechellia</name>
    <name type="common">Fruit fly</name>
    <dbReference type="NCBI Taxonomy" id="7238"/>
    <lineage>
        <taxon>Eukaryota</taxon>
        <taxon>Metazoa</taxon>
        <taxon>Ecdysozoa</taxon>
        <taxon>Arthropoda</taxon>
        <taxon>Hexapoda</taxon>
        <taxon>Insecta</taxon>
        <taxon>Pterygota</taxon>
        <taxon>Neoptera</taxon>
        <taxon>Endopterygota</taxon>
        <taxon>Diptera</taxon>
        <taxon>Brachycera</taxon>
        <taxon>Muscomorpha</taxon>
        <taxon>Ephydroidea</taxon>
        <taxon>Drosophilidae</taxon>
        <taxon>Drosophila</taxon>
        <taxon>Sophophora</taxon>
    </lineage>
</organism>
<dbReference type="OMA" id="CTANDET"/>
<reference evidence="2 3" key="1">
    <citation type="journal article" date="2007" name="Nature">
        <title>Evolution of genes and genomes on the Drosophila phylogeny.</title>
        <authorList>
            <consortium name="Drosophila 12 Genomes Consortium"/>
            <person name="Clark A.G."/>
            <person name="Eisen M.B."/>
            <person name="Smith D.R."/>
            <person name="Bergman C.M."/>
            <person name="Oliver B."/>
            <person name="Markow T.A."/>
            <person name="Kaufman T.C."/>
            <person name="Kellis M."/>
            <person name="Gelbart W."/>
            <person name="Iyer V.N."/>
            <person name="Pollard D.A."/>
            <person name="Sackton T.B."/>
            <person name="Larracuente A.M."/>
            <person name="Singh N.D."/>
            <person name="Abad J.P."/>
            <person name="Abt D.N."/>
            <person name="Adryan B."/>
            <person name="Aguade M."/>
            <person name="Akashi H."/>
            <person name="Anderson W.W."/>
            <person name="Aquadro C.F."/>
            <person name="Ardell D.H."/>
            <person name="Arguello R."/>
            <person name="Artieri C.G."/>
            <person name="Barbash D.A."/>
            <person name="Barker D."/>
            <person name="Barsanti P."/>
            <person name="Batterham P."/>
            <person name="Batzoglou S."/>
            <person name="Begun D."/>
            <person name="Bhutkar A."/>
            <person name="Blanco E."/>
            <person name="Bosak S.A."/>
            <person name="Bradley R.K."/>
            <person name="Brand A.D."/>
            <person name="Brent M.R."/>
            <person name="Brooks A.N."/>
            <person name="Brown R.H."/>
            <person name="Butlin R.K."/>
            <person name="Caggese C."/>
            <person name="Calvi B.R."/>
            <person name="Bernardo de Carvalho A."/>
            <person name="Caspi A."/>
            <person name="Castrezana S."/>
            <person name="Celniker S.E."/>
            <person name="Chang J.L."/>
            <person name="Chapple C."/>
            <person name="Chatterji S."/>
            <person name="Chinwalla A."/>
            <person name="Civetta A."/>
            <person name="Clifton S.W."/>
            <person name="Comeron J.M."/>
            <person name="Costello J.C."/>
            <person name="Coyne J.A."/>
            <person name="Daub J."/>
            <person name="David R.G."/>
            <person name="Delcher A.L."/>
            <person name="Delehaunty K."/>
            <person name="Do C.B."/>
            <person name="Ebling H."/>
            <person name="Edwards K."/>
            <person name="Eickbush T."/>
            <person name="Evans J.D."/>
            <person name="Filipski A."/>
            <person name="Findeiss S."/>
            <person name="Freyhult E."/>
            <person name="Fulton L."/>
            <person name="Fulton R."/>
            <person name="Garcia A.C."/>
            <person name="Gardiner A."/>
            <person name="Garfield D.A."/>
            <person name="Garvin B.E."/>
            <person name="Gibson G."/>
            <person name="Gilbert D."/>
            <person name="Gnerre S."/>
            <person name="Godfrey J."/>
            <person name="Good R."/>
            <person name="Gotea V."/>
            <person name="Gravely B."/>
            <person name="Greenberg A.J."/>
            <person name="Griffiths-Jones S."/>
            <person name="Gross S."/>
            <person name="Guigo R."/>
            <person name="Gustafson E.A."/>
            <person name="Haerty W."/>
            <person name="Hahn M.W."/>
            <person name="Halligan D.L."/>
            <person name="Halpern A.L."/>
            <person name="Halter G.M."/>
            <person name="Han M.V."/>
            <person name="Heger A."/>
            <person name="Hillier L."/>
            <person name="Hinrichs A.S."/>
            <person name="Holmes I."/>
            <person name="Hoskins R.A."/>
            <person name="Hubisz M.J."/>
            <person name="Hultmark D."/>
            <person name="Huntley M.A."/>
            <person name="Jaffe D.B."/>
            <person name="Jagadeeshan S."/>
            <person name="Jeck W.R."/>
            <person name="Johnson J."/>
            <person name="Jones C.D."/>
            <person name="Jordan W.C."/>
            <person name="Karpen G.H."/>
            <person name="Kataoka E."/>
            <person name="Keightley P.D."/>
            <person name="Kheradpour P."/>
            <person name="Kirkness E.F."/>
            <person name="Koerich L.B."/>
            <person name="Kristiansen K."/>
            <person name="Kudrna D."/>
            <person name="Kulathinal R.J."/>
            <person name="Kumar S."/>
            <person name="Kwok R."/>
            <person name="Lander E."/>
            <person name="Langley C.H."/>
            <person name="Lapoint R."/>
            <person name="Lazzaro B.P."/>
            <person name="Lee S.J."/>
            <person name="Levesque L."/>
            <person name="Li R."/>
            <person name="Lin C.F."/>
            <person name="Lin M.F."/>
            <person name="Lindblad-Toh K."/>
            <person name="Llopart A."/>
            <person name="Long M."/>
            <person name="Low L."/>
            <person name="Lozovsky E."/>
            <person name="Lu J."/>
            <person name="Luo M."/>
            <person name="Machado C.A."/>
            <person name="Makalowski W."/>
            <person name="Marzo M."/>
            <person name="Matsuda M."/>
            <person name="Matzkin L."/>
            <person name="McAllister B."/>
            <person name="McBride C.S."/>
            <person name="McKernan B."/>
            <person name="McKernan K."/>
            <person name="Mendez-Lago M."/>
            <person name="Minx P."/>
            <person name="Mollenhauer M.U."/>
            <person name="Montooth K."/>
            <person name="Mount S.M."/>
            <person name="Mu X."/>
            <person name="Myers E."/>
            <person name="Negre B."/>
            <person name="Newfeld S."/>
            <person name="Nielsen R."/>
            <person name="Noor M.A."/>
            <person name="O'Grady P."/>
            <person name="Pachter L."/>
            <person name="Papaceit M."/>
            <person name="Parisi M.J."/>
            <person name="Parisi M."/>
            <person name="Parts L."/>
            <person name="Pedersen J.S."/>
            <person name="Pesole G."/>
            <person name="Phillippy A.M."/>
            <person name="Ponting C.P."/>
            <person name="Pop M."/>
            <person name="Porcelli D."/>
            <person name="Powell J.R."/>
            <person name="Prohaska S."/>
            <person name="Pruitt K."/>
            <person name="Puig M."/>
            <person name="Quesneville H."/>
            <person name="Ram K.R."/>
            <person name="Rand D."/>
            <person name="Rasmussen M.D."/>
            <person name="Reed L.K."/>
            <person name="Reenan R."/>
            <person name="Reily A."/>
            <person name="Remington K.A."/>
            <person name="Rieger T.T."/>
            <person name="Ritchie M.G."/>
            <person name="Robin C."/>
            <person name="Rogers Y.H."/>
            <person name="Rohde C."/>
            <person name="Rozas J."/>
            <person name="Rubenfield M.J."/>
            <person name="Ruiz A."/>
            <person name="Russo S."/>
            <person name="Salzberg S.L."/>
            <person name="Sanchez-Gracia A."/>
            <person name="Saranga D.J."/>
            <person name="Sato H."/>
            <person name="Schaeffer S.W."/>
            <person name="Schatz M.C."/>
            <person name="Schlenke T."/>
            <person name="Schwartz R."/>
            <person name="Segarra C."/>
            <person name="Singh R.S."/>
            <person name="Sirot L."/>
            <person name="Sirota M."/>
            <person name="Sisneros N.B."/>
            <person name="Smith C.D."/>
            <person name="Smith T.F."/>
            <person name="Spieth J."/>
            <person name="Stage D.E."/>
            <person name="Stark A."/>
            <person name="Stephan W."/>
            <person name="Strausberg R.L."/>
            <person name="Strempel S."/>
            <person name="Sturgill D."/>
            <person name="Sutton G."/>
            <person name="Sutton G.G."/>
            <person name="Tao W."/>
            <person name="Teichmann S."/>
            <person name="Tobari Y.N."/>
            <person name="Tomimura Y."/>
            <person name="Tsolas J.M."/>
            <person name="Valente V.L."/>
            <person name="Venter E."/>
            <person name="Venter J.C."/>
            <person name="Vicario S."/>
            <person name="Vieira F.G."/>
            <person name="Vilella A.J."/>
            <person name="Villasante A."/>
            <person name="Walenz B."/>
            <person name="Wang J."/>
            <person name="Wasserman M."/>
            <person name="Watts T."/>
            <person name="Wilson D."/>
            <person name="Wilson R.K."/>
            <person name="Wing R.A."/>
            <person name="Wolfner M.F."/>
            <person name="Wong A."/>
            <person name="Wong G.K."/>
            <person name="Wu C.I."/>
            <person name="Wu G."/>
            <person name="Yamamoto D."/>
            <person name="Yang H.P."/>
            <person name="Yang S.P."/>
            <person name="Yorke J.A."/>
            <person name="Yoshida K."/>
            <person name="Zdobnov E."/>
            <person name="Zhang P."/>
            <person name="Zhang Y."/>
            <person name="Zimin A.V."/>
            <person name="Baldwin J."/>
            <person name="Abdouelleil A."/>
            <person name="Abdulkadir J."/>
            <person name="Abebe A."/>
            <person name="Abera B."/>
            <person name="Abreu J."/>
            <person name="Acer S.C."/>
            <person name="Aftuck L."/>
            <person name="Alexander A."/>
            <person name="An P."/>
            <person name="Anderson E."/>
            <person name="Anderson S."/>
            <person name="Arachi H."/>
            <person name="Azer M."/>
            <person name="Bachantsang P."/>
            <person name="Barry A."/>
            <person name="Bayul T."/>
            <person name="Berlin A."/>
            <person name="Bessette D."/>
            <person name="Bloom T."/>
            <person name="Blye J."/>
            <person name="Boguslavskiy L."/>
            <person name="Bonnet C."/>
            <person name="Boukhgalter B."/>
            <person name="Bourzgui I."/>
            <person name="Brown A."/>
            <person name="Cahill P."/>
            <person name="Channer S."/>
            <person name="Cheshatsang Y."/>
            <person name="Chuda L."/>
            <person name="Citroen M."/>
            <person name="Collymore A."/>
            <person name="Cooke P."/>
            <person name="Costello M."/>
            <person name="D'Aco K."/>
            <person name="Daza R."/>
            <person name="De Haan G."/>
            <person name="DeGray S."/>
            <person name="DeMaso C."/>
            <person name="Dhargay N."/>
            <person name="Dooley K."/>
            <person name="Dooley E."/>
            <person name="Doricent M."/>
            <person name="Dorje P."/>
            <person name="Dorjee K."/>
            <person name="Dupes A."/>
            <person name="Elong R."/>
            <person name="Falk J."/>
            <person name="Farina A."/>
            <person name="Faro S."/>
            <person name="Ferguson D."/>
            <person name="Fisher S."/>
            <person name="Foley C.D."/>
            <person name="Franke A."/>
            <person name="Friedrich D."/>
            <person name="Gadbois L."/>
            <person name="Gearin G."/>
            <person name="Gearin C.R."/>
            <person name="Giannoukos G."/>
            <person name="Goode T."/>
            <person name="Graham J."/>
            <person name="Grandbois E."/>
            <person name="Grewal S."/>
            <person name="Gyaltsen K."/>
            <person name="Hafez N."/>
            <person name="Hagos B."/>
            <person name="Hall J."/>
            <person name="Henson C."/>
            <person name="Hollinger A."/>
            <person name="Honan T."/>
            <person name="Huard M.D."/>
            <person name="Hughes L."/>
            <person name="Hurhula B."/>
            <person name="Husby M.E."/>
            <person name="Kamat A."/>
            <person name="Kanga B."/>
            <person name="Kashin S."/>
            <person name="Khazanovich D."/>
            <person name="Kisner P."/>
            <person name="Lance K."/>
            <person name="Lara M."/>
            <person name="Lee W."/>
            <person name="Lennon N."/>
            <person name="Letendre F."/>
            <person name="LeVine R."/>
            <person name="Lipovsky A."/>
            <person name="Liu X."/>
            <person name="Liu J."/>
            <person name="Liu S."/>
            <person name="Lokyitsang T."/>
            <person name="Lokyitsang Y."/>
            <person name="Lubonja R."/>
            <person name="Lui A."/>
            <person name="MacDonald P."/>
            <person name="Magnisalis V."/>
            <person name="Maru K."/>
            <person name="Matthews C."/>
            <person name="McCusker W."/>
            <person name="McDonough S."/>
            <person name="Mehta T."/>
            <person name="Meldrim J."/>
            <person name="Meneus L."/>
            <person name="Mihai O."/>
            <person name="Mihalev A."/>
            <person name="Mihova T."/>
            <person name="Mittelman R."/>
            <person name="Mlenga V."/>
            <person name="Montmayeur A."/>
            <person name="Mulrain L."/>
            <person name="Navidi A."/>
            <person name="Naylor J."/>
            <person name="Negash T."/>
            <person name="Nguyen T."/>
            <person name="Nguyen N."/>
            <person name="Nicol R."/>
            <person name="Norbu C."/>
            <person name="Norbu N."/>
            <person name="Novod N."/>
            <person name="O'Neill B."/>
            <person name="Osman S."/>
            <person name="Markiewicz E."/>
            <person name="Oyono O.L."/>
            <person name="Patti C."/>
            <person name="Phunkhang P."/>
            <person name="Pierre F."/>
            <person name="Priest M."/>
            <person name="Raghuraman S."/>
            <person name="Rege F."/>
            <person name="Reyes R."/>
            <person name="Rise C."/>
            <person name="Rogov P."/>
            <person name="Ross K."/>
            <person name="Ryan E."/>
            <person name="Settipalli S."/>
            <person name="Shea T."/>
            <person name="Sherpa N."/>
            <person name="Shi L."/>
            <person name="Shih D."/>
            <person name="Sparrow T."/>
            <person name="Spaulding J."/>
            <person name="Stalker J."/>
            <person name="Stange-Thomann N."/>
            <person name="Stavropoulos S."/>
            <person name="Stone C."/>
            <person name="Strader C."/>
            <person name="Tesfaye S."/>
            <person name="Thomson T."/>
            <person name="Thoulutsang Y."/>
            <person name="Thoulutsang D."/>
            <person name="Topham K."/>
            <person name="Topping I."/>
            <person name="Tsamla T."/>
            <person name="Vassiliev H."/>
            <person name="Vo A."/>
            <person name="Wangchuk T."/>
            <person name="Wangdi T."/>
            <person name="Weiand M."/>
            <person name="Wilkinson J."/>
            <person name="Wilson A."/>
            <person name="Yadav S."/>
            <person name="Young G."/>
            <person name="Yu Q."/>
            <person name="Zembek L."/>
            <person name="Zhong D."/>
            <person name="Zimmer A."/>
            <person name="Zwirko Z."/>
            <person name="Jaffe D.B."/>
            <person name="Alvarez P."/>
            <person name="Brockman W."/>
            <person name="Butler J."/>
            <person name="Chin C."/>
            <person name="Gnerre S."/>
            <person name="Grabherr M."/>
            <person name="Kleber M."/>
            <person name="Mauceli E."/>
            <person name="MacCallum I."/>
        </authorList>
    </citation>
    <scope>NUCLEOTIDE SEQUENCE [LARGE SCALE GENOMIC DNA]</scope>
    <source>
        <strain evidence="3">Rob3c / Tucson 14021-0248.25</strain>
    </source>
</reference>
<dbReference type="KEGG" id="dse:6604944"/>
<sequence length="118" mass="12158">MLRCLILLALGVFVGIRILGIRVDCNVCASVSNVACISNTSYQFCSGSALPAGPVYTCPTGYYCTANDETCNTDVAQRSCIGCGTCDSGNTFACLTARTFALCLGTSTPSQIVGSCGL</sequence>
<protein>
    <submittedName>
        <fullName evidence="2">GM25096</fullName>
    </submittedName>
</protein>
<dbReference type="HOGENOM" id="CLU_2075600_0_0_1"/>
<dbReference type="EMBL" id="CH480815">
    <property type="protein sequence ID" value="EDW40773.1"/>
    <property type="molecule type" value="Genomic_DNA"/>
</dbReference>
<keyword evidence="3" id="KW-1185">Reference proteome</keyword>
<dbReference type="AlphaFoldDB" id="B4HK37"/>
<dbReference type="PhylomeDB" id="B4HK37"/>
<accession>B4HK37</accession>
<proteinExistence type="predicted"/>